<name>A0A937G513_9BACT</name>
<organism evidence="1 2">
    <name type="scientific">Fulvivirga marina</name>
    <dbReference type="NCBI Taxonomy" id="2494733"/>
    <lineage>
        <taxon>Bacteria</taxon>
        <taxon>Pseudomonadati</taxon>
        <taxon>Bacteroidota</taxon>
        <taxon>Cytophagia</taxon>
        <taxon>Cytophagales</taxon>
        <taxon>Fulvivirgaceae</taxon>
        <taxon>Fulvivirga</taxon>
    </lineage>
</organism>
<evidence type="ECO:0000313" key="1">
    <source>
        <dbReference type="EMBL" id="MBL6448556.1"/>
    </source>
</evidence>
<keyword evidence="2" id="KW-1185">Reference proteome</keyword>
<proteinExistence type="predicted"/>
<gene>
    <name evidence="1" type="ORF">JMN32_19755</name>
</gene>
<dbReference type="RefSeq" id="WP_202858091.1">
    <property type="nucleotide sequence ID" value="NZ_JAEUGD010000064.1"/>
</dbReference>
<evidence type="ECO:0000313" key="2">
    <source>
        <dbReference type="Proteomes" id="UP000614216"/>
    </source>
</evidence>
<sequence>MKKITQAKQIIEGSTNLAKKIVGVANNNVETLATERYAVCQQCPNLTITSNCKLCGCFMPSKTRSTTATCPINKW</sequence>
<dbReference type="EMBL" id="JAEUGD010000064">
    <property type="protein sequence ID" value="MBL6448556.1"/>
    <property type="molecule type" value="Genomic_DNA"/>
</dbReference>
<comment type="caution">
    <text evidence="1">The sequence shown here is derived from an EMBL/GenBank/DDBJ whole genome shotgun (WGS) entry which is preliminary data.</text>
</comment>
<dbReference type="AlphaFoldDB" id="A0A937G513"/>
<dbReference type="Proteomes" id="UP000614216">
    <property type="component" value="Unassembled WGS sequence"/>
</dbReference>
<protein>
    <submittedName>
        <fullName evidence="1">Uncharacterized protein</fullName>
    </submittedName>
</protein>
<accession>A0A937G513</accession>
<reference evidence="1" key="1">
    <citation type="submission" date="2021-01" db="EMBL/GenBank/DDBJ databases">
        <title>Fulvivirga kasyanovii gen. nov., sp nov., a novel member of the phylum Bacteroidetes isolated from seawater in a mussel farm.</title>
        <authorList>
            <person name="Zhao L.-H."/>
            <person name="Wang Z.-J."/>
        </authorList>
    </citation>
    <scope>NUCLEOTIDE SEQUENCE</scope>
    <source>
        <strain evidence="1">29W222</strain>
    </source>
</reference>